<evidence type="ECO:0000256" key="5">
    <source>
        <dbReference type="SAM" id="SignalP"/>
    </source>
</evidence>
<evidence type="ECO:0000256" key="3">
    <source>
        <dbReference type="ARBA" id="ARBA00022729"/>
    </source>
</evidence>
<dbReference type="Pfam" id="PF13343">
    <property type="entry name" value="SBP_bac_6"/>
    <property type="match status" value="1"/>
</dbReference>
<evidence type="ECO:0000256" key="2">
    <source>
        <dbReference type="ARBA" id="ARBA00022496"/>
    </source>
</evidence>
<organism evidence="6 7">
    <name type="scientific">Nocardiopsis mwathae</name>
    <dbReference type="NCBI Taxonomy" id="1472723"/>
    <lineage>
        <taxon>Bacteria</taxon>
        <taxon>Bacillati</taxon>
        <taxon>Actinomycetota</taxon>
        <taxon>Actinomycetes</taxon>
        <taxon>Streptosporangiales</taxon>
        <taxon>Nocardiopsidaceae</taxon>
        <taxon>Nocardiopsis</taxon>
    </lineage>
</organism>
<dbReference type="RefSeq" id="WP_343070660.1">
    <property type="nucleotide sequence ID" value="NZ_JACHDS010000001.1"/>
</dbReference>
<evidence type="ECO:0000256" key="4">
    <source>
        <dbReference type="PIRSR" id="PIRSR002825-1"/>
    </source>
</evidence>
<dbReference type="SUPFAM" id="SSF53850">
    <property type="entry name" value="Periplasmic binding protein-like II"/>
    <property type="match status" value="1"/>
</dbReference>
<dbReference type="AlphaFoldDB" id="A0A7W9YMN0"/>
<keyword evidence="2" id="KW-0406">Ion transport</keyword>
<keyword evidence="2" id="KW-0410">Iron transport</keyword>
<dbReference type="Gene3D" id="3.40.190.10">
    <property type="entry name" value="Periplasmic binding protein-like II"/>
    <property type="match status" value="2"/>
</dbReference>
<dbReference type="PANTHER" id="PTHR30006:SF15">
    <property type="entry name" value="IRON-UTILIZATION PERIPLASMIC PROTEIN"/>
    <property type="match status" value="1"/>
</dbReference>
<dbReference type="PANTHER" id="PTHR30006">
    <property type="entry name" value="THIAMINE-BINDING PERIPLASMIC PROTEIN-RELATED"/>
    <property type="match status" value="1"/>
</dbReference>
<evidence type="ECO:0000256" key="1">
    <source>
        <dbReference type="ARBA" id="ARBA00008520"/>
    </source>
</evidence>
<keyword evidence="2" id="KW-0813">Transport</keyword>
<dbReference type="Proteomes" id="UP000546642">
    <property type="component" value="Unassembled WGS sequence"/>
</dbReference>
<sequence>MGTFLSRHRRLAAVALPAFALVAAGCGGNGDGTDAASSDDSITIYSGRDEELIQPLIDKMEDETGLKVEVRYGKTAEMAAQLLEEGERTEADLFIAQDAGALGALGEEGMLTDLPDDVLDLVPAEFNADNGQWVGISGRSRVIAYDPRQVDTPPDSVMDLTDDEWKGKVGIAPSNASFQSFVTGLRIIEGDDAAQQWLDDMAGNGVQSYEKNGLMLDALDAGEIAISLNNHYYWYERVKELGEDAVESELHYLPGGDAGALINVAGAGILSSSDSPEQAQKALEYLLSEDAQAYFTTETSEYPLAEGVEPGENLPPLDDLEQPDIDLSDLHTLDETLKMIEESGLV</sequence>
<dbReference type="CDD" id="cd13543">
    <property type="entry name" value="PBP2_Fbp"/>
    <property type="match status" value="1"/>
</dbReference>
<feature type="chain" id="PRO_5039048569" evidence="5">
    <location>
        <begin position="21"/>
        <end position="346"/>
    </location>
</feature>
<keyword evidence="4" id="KW-0479">Metal-binding</keyword>
<gene>
    <name evidence="6" type="ORF">HNR23_004421</name>
</gene>
<feature type="signal peptide" evidence="5">
    <location>
        <begin position="1"/>
        <end position="20"/>
    </location>
</feature>
<dbReference type="InterPro" id="IPR026045">
    <property type="entry name" value="Ferric-bd"/>
</dbReference>
<protein>
    <submittedName>
        <fullName evidence="6">Iron(III) transport system substrate-binding protein</fullName>
    </submittedName>
</protein>
<evidence type="ECO:0000313" key="7">
    <source>
        <dbReference type="Proteomes" id="UP000546642"/>
    </source>
</evidence>
<dbReference type="GO" id="GO:0030288">
    <property type="term" value="C:outer membrane-bounded periplasmic space"/>
    <property type="evidence" value="ECO:0007669"/>
    <property type="project" value="TreeGrafter"/>
</dbReference>
<dbReference type="GO" id="GO:0006826">
    <property type="term" value="P:iron ion transport"/>
    <property type="evidence" value="ECO:0007669"/>
    <property type="project" value="UniProtKB-KW"/>
</dbReference>
<name>A0A7W9YMN0_9ACTN</name>
<keyword evidence="7" id="KW-1185">Reference proteome</keyword>
<keyword evidence="3 5" id="KW-0732">Signal</keyword>
<evidence type="ECO:0000313" key="6">
    <source>
        <dbReference type="EMBL" id="MBB6174361.1"/>
    </source>
</evidence>
<feature type="binding site" evidence="4">
    <location>
        <position position="232"/>
    </location>
    <ligand>
        <name>Fe cation</name>
        <dbReference type="ChEBI" id="CHEBI:24875"/>
    </ligand>
</feature>
<accession>A0A7W9YMN0</accession>
<reference evidence="6 7" key="1">
    <citation type="submission" date="2020-08" db="EMBL/GenBank/DDBJ databases">
        <title>Sequencing the genomes of 1000 actinobacteria strains.</title>
        <authorList>
            <person name="Klenk H.-P."/>
        </authorList>
    </citation>
    <scope>NUCLEOTIDE SEQUENCE [LARGE SCALE GENOMIC DNA]</scope>
    <source>
        <strain evidence="6 7">DSM 46659</strain>
    </source>
</reference>
<dbReference type="PROSITE" id="PS51257">
    <property type="entry name" value="PROKAR_LIPOPROTEIN"/>
    <property type="match status" value="1"/>
</dbReference>
<proteinExistence type="inferred from homology"/>
<dbReference type="PIRSF" id="PIRSF002825">
    <property type="entry name" value="CfbpA"/>
    <property type="match status" value="1"/>
</dbReference>
<feature type="binding site" evidence="4">
    <location>
        <position position="233"/>
    </location>
    <ligand>
        <name>Fe cation</name>
        <dbReference type="ChEBI" id="CHEBI:24875"/>
    </ligand>
</feature>
<dbReference type="EMBL" id="JACHDS010000001">
    <property type="protein sequence ID" value="MBB6174361.1"/>
    <property type="molecule type" value="Genomic_DNA"/>
</dbReference>
<keyword evidence="4" id="KW-0408">Iron</keyword>
<dbReference type="GO" id="GO:0046872">
    <property type="term" value="F:metal ion binding"/>
    <property type="evidence" value="ECO:0007669"/>
    <property type="project" value="UniProtKB-KW"/>
</dbReference>
<comment type="similarity">
    <text evidence="1">Belongs to the bacterial solute-binding protein 1 family.</text>
</comment>
<comment type="caution">
    <text evidence="6">The sequence shown here is derived from an EMBL/GenBank/DDBJ whole genome shotgun (WGS) entry which is preliminary data.</text>
</comment>